<dbReference type="RefSeq" id="WP_262625224.1">
    <property type="nucleotide sequence ID" value="NZ_CP094808.1"/>
</dbReference>
<reference evidence="1" key="1">
    <citation type="submission" date="2022-03" db="EMBL/GenBank/DDBJ databases">
        <title>Comparative Genomics of East African Camel-Associated Staphylococcaceae spp.: Diversity and Inheritance of Traits Involved in Host-Pathogen Interactions.</title>
        <authorList>
            <person name="Akarsu H."/>
            <person name="Liljander A."/>
            <person name="Younan M."/>
            <person name="Brodard I."/>
            <person name="Glucks I."/>
            <person name="Labroussaa F."/>
            <person name="Overesch G."/>
            <person name="Kuhnert P."/>
            <person name="Perreten V."/>
            <person name="Drexler J.F."/>
            <person name="Corman V.M."/>
            <person name="Falquet L."/>
            <person name="Jores J."/>
        </authorList>
    </citation>
    <scope>NUCLEOTIDE SEQUENCE</scope>
    <source>
        <strain evidence="1">IVB6197</strain>
    </source>
</reference>
<accession>A0ABD7TUM4</accession>
<gene>
    <name evidence="1" type="ORF">MUA95_09325</name>
</gene>
<keyword evidence="1" id="KW-0503">Monooxygenase</keyword>
<organism evidence="1 2">
    <name type="scientific">Staphylococcus agnetis</name>
    <dbReference type="NCBI Taxonomy" id="985762"/>
    <lineage>
        <taxon>Bacteria</taxon>
        <taxon>Bacillati</taxon>
        <taxon>Bacillota</taxon>
        <taxon>Bacilli</taxon>
        <taxon>Bacillales</taxon>
        <taxon>Staphylococcaceae</taxon>
        <taxon>Staphylococcus</taxon>
    </lineage>
</organism>
<evidence type="ECO:0000313" key="1">
    <source>
        <dbReference type="EMBL" id="UXU56756.1"/>
    </source>
</evidence>
<dbReference type="Proteomes" id="UP001065705">
    <property type="component" value="Chromosome"/>
</dbReference>
<dbReference type="AlphaFoldDB" id="A0ABD7TUM4"/>
<dbReference type="EMBL" id="CP094809">
    <property type="protein sequence ID" value="UXU56756.1"/>
    <property type="molecule type" value="Genomic_DNA"/>
</dbReference>
<dbReference type="PANTHER" id="PTHR42747">
    <property type="entry name" value="NITRONATE MONOOXYGENASE-RELATED"/>
    <property type="match status" value="1"/>
</dbReference>
<protein>
    <submittedName>
        <fullName evidence="1">Nitronate monooxygenase</fullName>
    </submittedName>
</protein>
<dbReference type="InterPro" id="IPR013785">
    <property type="entry name" value="Aldolase_TIM"/>
</dbReference>
<sequence>MRYNVVHRNALMHNVETSTTMTKVYSGKWARGIENQFIHDMHVQQATPLPYPIQNDLTKALRQQAIEHKDDSVTHLWAGQGLRLTHERTVSQLMTTLEYETDFTFRRYLNTSE</sequence>
<dbReference type="SUPFAM" id="SSF51412">
    <property type="entry name" value="Inosine monophosphate dehydrogenase (IMPDH)"/>
    <property type="match status" value="1"/>
</dbReference>
<dbReference type="PANTHER" id="PTHR42747:SF3">
    <property type="entry name" value="NITRONATE MONOOXYGENASE-RELATED"/>
    <property type="match status" value="1"/>
</dbReference>
<keyword evidence="1" id="KW-0560">Oxidoreductase</keyword>
<dbReference type="Gene3D" id="3.20.20.70">
    <property type="entry name" value="Aldolase class I"/>
    <property type="match status" value="1"/>
</dbReference>
<dbReference type="GO" id="GO:0004497">
    <property type="term" value="F:monooxygenase activity"/>
    <property type="evidence" value="ECO:0007669"/>
    <property type="project" value="UniProtKB-KW"/>
</dbReference>
<dbReference type="Pfam" id="PF03060">
    <property type="entry name" value="NMO"/>
    <property type="match status" value="1"/>
</dbReference>
<name>A0ABD7TUM4_9STAP</name>
<evidence type="ECO:0000313" key="2">
    <source>
        <dbReference type="Proteomes" id="UP001065705"/>
    </source>
</evidence>
<proteinExistence type="predicted"/>